<name>A0A0B7C1U7_9EUPU</name>
<dbReference type="EMBL" id="HACG01052306">
    <property type="protein sequence ID" value="CEK99177.1"/>
    <property type="molecule type" value="Transcribed_RNA"/>
</dbReference>
<gene>
    <name evidence="2" type="primary">ORF220608</name>
</gene>
<evidence type="ECO:0000256" key="1">
    <source>
        <dbReference type="SAM" id="MobiDB-lite"/>
    </source>
</evidence>
<feature type="region of interest" description="Disordered" evidence="1">
    <location>
        <begin position="34"/>
        <end position="57"/>
    </location>
</feature>
<evidence type="ECO:0000313" key="2">
    <source>
        <dbReference type="EMBL" id="CEK99177.1"/>
    </source>
</evidence>
<organism evidence="2">
    <name type="scientific">Arion vulgaris</name>
    <dbReference type="NCBI Taxonomy" id="1028688"/>
    <lineage>
        <taxon>Eukaryota</taxon>
        <taxon>Metazoa</taxon>
        <taxon>Spiralia</taxon>
        <taxon>Lophotrochozoa</taxon>
        <taxon>Mollusca</taxon>
        <taxon>Gastropoda</taxon>
        <taxon>Heterobranchia</taxon>
        <taxon>Euthyneura</taxon>
        <taxon>Panpulmonata</taxon>
        <taxon>Eupulmonata</taxon>
        <taxon>Stylommatophora</taxon>
        <taxon>Helicina</taxon>
        <taxon>Arionoidea</taxon>
        <taxon>Arionidae</taxon>
        <taxon>Arion</taxon>
    </lineage>
</organism>
<proteinExistence type="predicted"/>
<dbReference type="AlphaFoldDB" id="A0A0B7C1U7"/>
<feature type="non-terminal residue" evidence="2">
    <location>
        <position position="1"/>
    </location>
</feature>
<accession>A0A0B7C1U7</accession>
<reference evidence="2" key="1">
    <citation type="submission" date="2014-12" db="EMBL/GenBank/DDBJ databases">
        <title>Insight into the proteome of Arion vulgaris.</title>
        <authorList>
            <person name="Aradska J."/>
            <person name="Bulat T."/>
            <person name="Smidak R."/>
            <person name="Sarate P."/>
            <person name="Gangsoo J."/>
            <person name="Sialana F."/>
            <person name="Bilban M."/>
            <person name="Lubec G."/>
        </authorList>
    </citation>
    <scope>NUCLEOTIDE SEQUENCE</scope>
    <source>
        <tissue evidence="2">Skin</tissue>
    </source>
</reference>
<sequence>GKPWLRTYVFLGVKGVEESGATNLQTRAPNVRQRTYLQTSNKRQQSDKSQVQNVLYW</sequence>
<protein>
    <submittedName>
        <fullName evidence="2">Uncharacterized protein</fullName>
    </submittedName>
</protein>